<protein>
    <submittedName>
        <fullName evidence="2">Uncharacterized protein</fullName>
    </submittedName>
</protein>
<organism evidence="2">
    <name type="scientific">marine metagenome</name>
    <dbReference type="NCBI Taxonomy" id="408172"/>
    <lineage>
        <taxon>unclassified sequences</taxon>
        <taxon>metagenomes</taxon>
        <taxon>ecological metagenomes</taxon>
    </lineage>
</organism>
<accession>A0A382QT70</accession>
<dbReference type="AlphaFoldDB" id="A0A382QT70"/>
<sequence>AQSAVGDSLGSTEDAVAIETEQDTPDSLKQVSEAGTEVISADEVDIPDSLQGLSEAELAQALESSGIDAEAVAGGEVDLPDSLKGLTETELAQVLEGRESESETVPDEEVEIPRSVQGLSEKELALVLEKRKTETDEEAEKEEKDETILLMEQDKVTPRALAWMIAKGGIIGKVGTWIAENTALALGCGGVALVGGGYALAVVLSEPDGYGYPPPFPKVP</sequence>
<feature type="non-terminal residue" evidence="2">
    <location>
        <position position="1"/>
    </location>
</feature>
<evidence type="ECO:0000313" key="2">
    <source>
        <dbReference type="EMBL" id="SVC88098.1"/>
    </source>
</evidence>
<proteinExistence type="predicted"/>
<feature type="region of interest" description="Disordered" evidence="1">
    <location>
        <begin position="1"/>
        <end position="33"/>
    </location>
</feature>
<gene>
    <name evidence="2" type="ORF">METZ01_LOCUS340952</name>
</gene>
<dbReference type="EMBL" id="UINC01116390">
    <property type="protein sequence ID" value="SVC88098.1"/>
    <property type="molecule type" value="Genomic_DNA"/>
</dbReference>
<reference evidence="2" key="1">
    <citation type="submission" date="2018-05" db="EMBL/GenBank/DDBJ databases">
        <authorList>
            <person name="Lanie J.A."/>
            <person name="Ng W.-L."/>
            <person name="Kazmierczak K.M."/>
            <person name="Andrzejewski T.M."/>
            <person name="Davidsen T.M."/>
            <person name="Wayne K.J."/>
            <person name="Tettelin H."/>
            <person name="Glass J.I."/>
            <person name="Rusch D."/>
            <person name="Podicherti R."/>
            <person name="Tsui H.-C.T."/>
            <person name="Winkler M.E."/>
        </authorList>
    </citation>
    <scope>NUCLEOTIDE SEQUENCE</scope>
</reference>
<evidence type="ECO:0000256" key="1">
    <source>
        <dbReference type="SAM" id="MobiDB-lite"/>
    </source>
</evidence>
<feature type="compositionally biased region" description="Polar residues" evidence="1">
    <location>
        <begin position="1"/>
        <end position="11"/>
    </location>
</feature>
<name>A0A382QT70_9ZZZZ</name>